<comment type="caution">
    <text evidence="2">The sequence shown here is derived from an EMBL/GenBank/DDBJ whole genome shotgun (WGS) entry which is preliminary data.</text>
</comment>
<dbReference type="EMBL" id="JBHTBS010000010">
    <property type="protein sequence ID" value="MFC7338835.1"/>
    <property type="molecule type" value="Genomic_DNA"/>
</dbReference>
<feature type="chain" id="PRO_5047501483" evidence="1">
    <location>
        <begin position="20"/>
        <end position="302"/>
    </location>
</feature>
<dbReference type="InterPro" id="IPR025737">
    <property type="entry name" value="FApF"/>
</dbReference>
<proteinExistence type="predicted"/>
<dbReference type="Pfam" id="PF13557">
    <property type="entry name" value="Phenol_MetA_deg"/>
    <property type="match status" value="1"/>
</dbReference>
<dbReference type="Proteomes" id="UP001596472">
    <property type="component" value="Unassembled WGS sequence"/>
</dbReference>
<organism evidence="2 3">
    <name type="scientific">Haloferula chungangensis</name>
    <dbReference type="NCBI Taxonomy" id="1048331"/>
    <lineage>
        <taxon>Bacteria</taxon>
        <taxon>Pseudomonadati</taxon>
        <taxon>Verrucomicrobiota</taxon>
        <taxon>Verrucomicrobiia</taxon>
        <taxon>Verrucomicrobiales</taxon>
        <taxon>Verrucomicrobiaceae</taxon>
        <taxon>Haloferula</taxon>
    </lineage>
</organism>
<evidence type="ECO:0000313" key="3">
    <source>
        <dbReference type="Proteomes" id="UP001596472"/>
    </source>
</evidence>
<dbReference type="RefSeq" id="WP_379714721.1">
    <property type="nucleotide sequence ID" value="NZ_JBHTBS010000010.1"/>
</dbReference>
<name>A0ABW2LCD7_9BACT</name>
<evidence type="ECO:0000313" key="2">
    <source>
        <dbReference type="EMBL" id="MFC7338835.1"/>
    </source>
</evidence>
<keyword evidence="1" id="KW-0732">Signal</keyword>
<accession>A0ABW2LCD7</accession>
<gene>
    <name evidence="2" type="ORF">ACFQY0_16690</name>
</gene>
<feature type="signal peptide" evidence="1">
    <location>
        <begin position="1"/>
        <end position="19"/>
    </location>
</feature>
<evidence type="ECO:0000256" key="1">
    <source>
        <dbReference type="SAM" id="SignalP"/>
    </source>
</evidence>
<keyword evidence="3" id="KW-1185">Reference proteome</keyword>
<protein>
    <submittedName>
        <fullName evidence="2">Transporter</fullName>
    </submittedName>
</protein>
<sequence length="302" mass="33845">MIRYFAALLLVLSATLSSGQDLQPRRWGHFPMDTNFAGVLYGYTSADLYLNPSLRVENATLDKHTAAFSYVRSFELLGKSARFDLVQAYQDGRWEGVVDGVDTSTSRTGFSDTALRFSMNLYGAPPLSGEEYLKYRAEKRDCETIVGAALIVVLPTGHYLKDRLLNLGENRFTIRPQIGMVHSRGPWSFELTGSVWFYTDNDSFFNGSTLEQDPLWSFQSHVVYTFRPGFWLATGAAFGTDGQSTLDGNRLNDYKNNFLWGTSLGMSISPKLGFQLTYISSKTLERSGADSDSFLLGATYMW</sequence>
<reference evidence="3" key="1">
    <citation type="journal article" date="2019" name="Int. J. Syst. Evol. Microbiol.">
        <title>The Global Catalogue of Microorganisms (GCM) 10K type strain sequencing project: providing services to taxonomists for standard genome sequencing and annotation.</title>
        <authorList>
            <consortium name="The Broad Institute Genomics Platform"/>
            <consortium name="The Broad Institute Genome Sequencing Center for Infectious Disease"/>
            <person name="Wu L."/>
            <person name="Ma J."/>
        </authorList>
    </citation>
    <scope>NUCLEOTIDE SEQUENCE [LARGE SCALE GENOMIC DNA]</scope>
    <source>
        <strain evidence="3">CGMCC 4.1467</strain>
    </source>
</reference>